<dbReference type="PATRIC" id="fig|1294142.3.peg.4496"/>
<dbReference type="EMBL" id="APJA01000035">
    <property type="protein sequence ID" value="ERK28322.1"/>
    <property type="molecule type" value="Genomic_DNA"/>
</dbReference>
<keyword evidence="1" id="KW-0732">Signal</keyword>
<dbReference type="PROSITE" id="PS51257">
    <property type="entry name" value="PROKAR_LIPOPROTEIN"/>
    <property type="match status" value="1"/>
</dbReference>
<name>U2MYJ2_9CLOT</name>
<dbReference type="Proteomes" id="UP000016721">
    <property type="component" value="Unassembled WGS sequence"/>
</dbReference>
<evidence type="ECO:0000313" key="3">
    <source>
        <dbReference type="Proteomes" id="UP000016721"/>
    </source>
</evidence>
<feature type="signal peptide" evidence="1">
    <location>
        <begin position="1"/>
        <end position="20"/>
    </location>
</feature>
<dbReference type="HOGENOM" id="CLU_1851665_0_0_9"/>
<organism evidence="2 3">
    <name type="scientific">Clostridium intestinale URNW</name>
    <dbReference type="NCBI Taxonomy" id="1294142"/>
    <lineage>
        <taxon>Bacteria</taxon>
        <taxon>Bacillati</taxon>
        <taxon>Bacillota</taxon>
        <taxon>Clostridia</taxon>
        <taxon>Eubacteriales</taxon>
        <taxon>Clostridiaceae</taxon>
        <taxon>Clostridium</taxon>
    </lineage>
</organism>
<evidence type="ECO:0000256" key="1">
    <source>
        <dbReference type="SAM" id="SignalP"/>
    </source>
</evidence>
<comment type="caution">
    <text evidence="2">The sequence shown here is derived from an EMBL/GenBank/DDBJ whole genome shotgun (WGS) entry which is preliminary data.</text>
</comment>
<gene>
    <name evidence="2" type="ORF">CINTURNW_4356</name>
</gene>
<evidence type="ECO:0000313" key="2">
    <source>
        <dbReference type="EMBL" id="ERK28322.1"/>
    </source>
</evidence>
<evidence type="ECO:0008006" key="4">
    <source>
        <dbReference type="Google" id="ProtNLM"/>
    </source>
</evidence>
<protein>
    <recommendedName>
        <fullName evidence="4">Lipoprotein</fullName>
    </recommendedName>
</protein>
<sequence length="138" mass="15666">MRKILYLLIFSILVPFLTSCSSEEPKLSIRTDIKTYMLELSSVQGITMTPQLEAKEQTKDIEYTWSTTEGGFINTIKNESQKEITNTGEPVLWSPTLDTKKEKSSLIEVTLKAKKNDRVIAESKITIEETTGVYKVIE</sequence>
<dbReference type="RefSeq" id="WP_021804202.1">
    <property type="nucleotide sequence ID" value="NZ_KI273145.1"/>
</dbReference>
<keyword evidence="3" id="KW-1185">Reference proteome</keyword>
<feature type="chain" id="PRO_5039306876" description="Lipoprotein" evidence="1">
    <location>
        <begin position="21"/>
        <end position="138"/>
    </location>
</feature>
<dbReference type="OrthoDB" id="92945at31979"/>
<dbReference type="AlphaFoldDB" id="U2MYJ2"/>
<accession>U2MYJ2</accession>
<reference evidence="2 3" key="1">
    <citation type="journal article" date="2013" name="Genome Announc.">
        <title>Draft Genome Sequence of the Hydrogen- and Ethanol-Producing Bacterium Clostridium intestinale Strain URNW.</title>
        <authorList>
            <person name="Lal S."/>
            <person name="Ramachandran U."/>
            <person name="Zhang X."/>
            <person name="Sparling R."/>
            <person name="Levin D.B."/>
        </authorList>
    </citation>
    <scope>NUCLEOTIDE SEQUENCE [LARGE SCALE GENOMIC DNA]</scope>
    <source>
        <strain evidence="2 3">URNW</strain>
    </source>
</reference>
<proteinExistence type="predicted"/>